<reference evidence="2 3" key="1">
    <citation type="submission" date="2017-04" db="EMBL/GenBank/DDBJ databases">
        <authorList>
            <person name="Afonso C.L."/>
            <person name="Miller P.J."/>
            <person name="Scott M.A."/>
            <person name="Spackman E."/>
            <person name="Goraichik I."/>
            <person name="Dimitrov K.M."/>
            <person name="Suarez D.L."/>
            <person name="Swayne D.E."/>
        </authorList>
    </citation>
    <scope>NUCLEOTIDE SEQUENCE [LARGE SCALE GENOMIC DNA]</scope>
    <source>
        <strain evidence="2 3">DSM 22418</strain>
    </source>
</reference>
<organism evidence="2 3">
    <name type="scientific">Sphingobacterium psychroaquaticum</name>
    <dbReference type="NCBI Taxonomy" id="561061"/>
    <lineage>
        <taxon>Bacteria</taxon>
        <taxon>Pseudomonadati</taxon>
        <taxon>Bacteroidota</taxon>
        <taxon>Sphingobacteriia</taxon>
        <taxon>Sphingobacteriales</taxon>
        <taxon>Sphingobacteriaceae</taxon>
        <taxon>Sphingobacterium</taxon>
    </lineage>
</organism>
<dbReference type="EMBL" id="FXAU01000005">
    <property type="protein sequence ID" value="SMG40612.1"/>
    <property type="molecule type" value="Genomic_DNA"/>
</dbReference>
<dbReference type="PANTHER" id="PTHR40446:SF2">
    <property type="entry name" value="N-ACETYLGLUCOSAMINE-1-PHOSPHODIESTER ALPHA-N-ACETYLGLUCOSAMINIDASE"/>
    <property type="match status" value="1"/>
</dbReference>
<dbReference type="Proteomes" id="UP000192980">
    <property type="component" value="Unassembled WGS sequence"/>
</dbReference>
<evidence type="ECO:0000313" key="3">
    <source>
        <dbReference type="Proteomes" id="UP000192980"/>
    </source>
</evidence>
<evidence type="ECO:0000259" key="1">
    <source>
        <dbReference type="Pfam" id="PF09992"/>
    </source>
</evidence>
<dbReference type="STRING" id="561061.SAMN05660862_2915"/>
<dbReference type="PANTHER" id="PTHR40446">
    <property type="entry name" value="N-ACETYLGLUCOSAMINE-1-PHOSPHODIESTER ALPHA-N-ACETYLGLUCOSAMINIDASE"/>
    <property type="match status" value="1"/>
</dbReference>
<dbReference type="Pfam" id="PF09992">
    <property type="entry name" value="NAGPA"/>
    <property type="match status" value="1"/>
</dbReference>
<dbReference type="OrthoDB" id="9809781at2"/>
<gene>
    <name evidence="2" type="ORF">SAMN05660862_2915</name>
</gene>
<evidence type="ECO:0000313" key="2">
    <source>
        <dbReference type="EMBL" id="SMG40612.1"/>
    </source>
</evidence>
<feature type="domain" description="Phosphodiester glycosidase" evidence="1">
    <location>
        <begin position="195"/>
        <end position="335"/>
    </location>
</feature>
<keyword evidence="3" id="KW-1185">Reference proteome</keyword>
<dbReference type="RefSeq" id="WP_085473629.1">
    <property type="nucleotide sequence ID" value="NZ_FXAU01000005.1"/>
</dbReference>
<protein>
    <recommendedName>
        <fullName evidence="1">Phosphodiester glycosidase domain-containing protein</fullName>
    </recommendedName>
</protein>
<dbReference type="InterPro" id="IPR018711">
    <property type="entry name" value="NAGPA"/>
</dbReference>
<dbReference type="PROSITE" id="PS51257">
    <property type="entry name" value="PROKAR_LIPOPROTEIN"/>
    <property type="match status" value="1"/>
</dbReference>
<accession>A0A1X7KI37</accession>
<proteinExistence type="predicted"/>
<name>A0A1X7KI37_9SPHI</name>
<dbReference type="AlphaFoldDB" id="A0A1X7KI37"/>
<sequence length="338" mass="35917">MIRKLSKVFFLLGLVALVGCQKKNEVGLYSIYQLDKYKQEKPLIKLPAEWEKQAGLMTAFPKGIEVYRSTKNINSKGTNLFLVVFNPRLGIDLKPVLSTSAKTPSTFFSEETGDVYAAINAGFFTSTTSLSHVQFNNTVSSVNVRSLTRALSGVNTTYYPTRAAFGLSKDFKPQVSWVYSVGTGNGVLYSYPTPSPNEEGKPAQAVPSATFPQGGAIWDVATVIGGSPMLVKDSVINISATNEMIAVDNTSSRARSAIGYLSNGNIVLLAAEGGNAPTAPGLTLKEVADIMLEAGCKGAINLDGGGSSAMTVNGAQTIKPSDTAGERRVISALIVKKR</sequence>